<evidence type="ECO:0000313" key="4">
    <source>
        <dbReference type="EMBL" id="CAF3522870.1"/>
    </source>
</evidence>
<keyword evidence="2" id="KW-0732">Signal</keyword>
<name>A0A814BAD5_9BILA</name>
<evidence type="ECO:0000256" key="1">
    <source>
        <dbReference type="SAM" id="Phobius"/>
    </source>
</evidence>
<dbReference type="AlphaFoldDB" id="A0A814BAD5"/>
<comment type="caution">
    <text evidence="3">The sequence shown here is derived from an EMBL/GenBank/DDBJ whole genome shotgun (WGS) entry which is preliminary data.</text>
</comment>
<accession>A0A814BAD5</accession>
<evidence type="ECO:0000313" key="5">
    <source>
        <dbReference type="Proteomes" id="UP000663882"/>
    </source>
</evidence>
<organism evidence="3 5">
    <name type="scientific">Rotaria sordida</name>
    <dbReference type="NCBI Taxonomy" id="392033"/>
    <lineage>
        <taxon>Eukaryota</taxon>
        <taxon>Metazoa</taxon>
        <taxon>Spiralia</taxon>
        <taxon>Gnathifera</taxon>
        <taxon>Rotifera</taxon>
        <taxon>Eurotatoria</taxon>
        <taxon>Bdelloidea</taxon>
        <taxon>Philodinida</taxon>
        <taxon>Philodinidae</taxon>
        <taxon>Rotaria</taxon>
    </lineage>
</organism>
<feature type="signal peptide" evidence="2">
    <location>
        <begin position="1"/>
        <end position="19"/>
    </location>
</feature>
<feature type="chain" id="PRO_5036223912" evidence="2">
    <location>
        <begin position="20"/>
        <end position="217"/>
    </location>
</feature>
<keyword evidence="1" id="KW-0472">Membrane</keyword>
<keyword evidence="1" id="KW-0812">Transmembrane</keyword>
<reference evidence="3" key="1">
    <citation type="submission" date="2021-02" db="EMBL/GenBank/DDBJ databases">
        <authorList>
            <person name="Nowell W R."/>
        </authorList>
    </citation>
    <scope>NUCLEOTIDE SEQUENCE</scope>
</reference>
<evidence type="ECO:0000256" key="2">
    <source>
        <dbReference type="SAM" id="SignalP"/>
    </source>
</evidence>
<dbReference type="Proteomes" id="UP000663882">
    <property type="component" value="Unassembled WGS sequence"/>
</dbReference>
<feature type="transmembrane region" description="Helical" evidence="1">
    <location>
        <begin position="153"/>
        <end position="174"/>
    </location>
</feature>
<dbReference type="EMBL" id="CAJOAX010000149">
    <property type="protein sequence ID" value="CAF3522870.1"/>
    <property type="molecule type" value="Genomic_DNA"/>
</dbReference>
<dbReference type="Proteomes" id="UP000663823">
    <property type="component" value="Unassembled WGS sequence"/>
</dbReference>
<dbReference type="EMBL" id="CAJNOO010000377">
    <property type="protein sequence ID" value="CAF0924900.1"/>
    <property type="molecule type" value="Genomic_DNA"/>
</dbReference>
<gene>
    <name evidence="4" type="ORF">OTI717_LOCUS2903</name>
    <name evidence="3" type="ORF">RFH988_LOCUS10205</name>
</gene>
<protein>
    <submittedName>
        <fullName evidence="3">Uncharacterized protein</fullName>
    </submittedName>
</protein>
<keyword evidence="1" id="KW-1133">Transmembrane helix</keyword>
<sequence length="217" mass="25695">MYSNYFVLILFIRILPIWSYQLKTCCSTEKMTTTNTTRPLSCPLNFVIKLRSVIFYMGNGCALSSCQRRLNKHYLLCIIIIEDDQFLFNVFIWTHHNVHVNIESPPDLFNDSFLTDNEDEWKEYLFKKYFHDRGKTIIIQERRSLLSDIMRKIVILIIFAFVLIIFMLISLMIYKRLQFIKRNQTNKHQPFPADDAYDNLKISPTRSIADSGTITDV</sequence>
<proteinExistence type="predicted"/>
<evidence type="ECO:0000313" key="3">
    <source>
        <dbReference type="EMBL" id="CAF0924900.1"/>
    </source>
</evidence>